<keyword evidence="3" id="KW-1185">Reference proteome</keyword>
<evidence type="ECO:0000313" key="3">
    <source>
        <dbReference type="Proteomes" id="UP000030641"/>
    </source>
</evidence>
<gene>
    <name evidence="2" type="ORF">AUEXF2481DRAFT_27464</name>
</gene>
<dbReference type="HOGENOM" id="CLU_630004_0_0_1"/>
<reference evidence="2 3" key="1">
    <citation type="journal article" date="2014" name="BMC Genomics">
        <title>Genome sequencing of four Aureobasidium pullulans varieties: biotechnological potential, stress tolerance, and description of new species.</title>
        <authorList>
            <person name="Gostin Ar C."/>
            <person name="Ohm R.A."/>
            <person name="Kogej T."/>
            <person name="Sonjak S."/>
            <person name="Turk M."/>
            <person name="Zajc J."/>
            <person name="Zalar P."/>
            <person name="Grube M."/>
            <person name="Sun H."/>
            <person name="Han J."/>
            <person name="Sharma A."/>
            <person name="Chiniquy J."/>
            <person name="Ngan C.Y."/>
            <person name="Lipzen A."/>
            <person name="Barry K."/>
            <person name="Grigoriev I.V."/>
            <person name="Gunde-Cimerman N."/>
        </authorList>
    </citation>
    <scope>NUCLEOTIDE SEQUENCE [LARGE SCALE GENOMIC DNA]</scope>
    <source>
        <strain evidence="2 3">EXF-2481</strain>
    </source>
</reference>
<dbReference type="OrthoDB" id="3557758at2759"/>
<proteinExistence type="predicted"/>
<name>A0A074ZEZ3_AURSE</name>
<accession>A0A074ZEZ3</accession>
<feature type="region of interest" description="Disordered" evidence="1">
    <location>
        <begin position="94"/>
        <end position="125"/>
    </location>
</feature>
<dbReference type="EMBL" id="KL584754">
    <property type="protein sequence ID" value="KEQ97196.1"/>
    <property type="molecule type" value="Genomic_DNA"/>
</dbReference>
<dbReference type="AlphaFoldDB" id="A0A074ZEZ3"/>
<dbReference type="OMA" id="YWTGRFS"/>
<feature type="compositionally biased region" description="Polar residues" evidence="1">
    <location>
        <begin position="34"/>
        <end position="45"/>
    </location>
</feature>
<feature type="region of interest" description="Disordered" evidence="1">
    <location>
        <begin position="212"/>
        <end position="301"/>
    </location>
</feature>
<protein>
    <submittedName>
        <fullName evidence="2">Uncharacterized protein</fullName>
    </submittedName>
</protein>
<evidence type="ECO:0000256" key="1">
    <source>
        <dbReference type="SAM" id="MobiDB-lite"/>
    </source>
</evidence>
<organism evidence="2 3">
    <name type="scientific">Aureobasidium subglaciale (strain EXF-2481)</name>
    <name type="common">Aureobasidium pullulans var. subglaciale</name>
    <dbReference type="NCBI Taxonomy" id="1043005"/>
    <lineage>
        <taxon>Eukaryota</taxon>
        <taxon>Fungi</taxon>
        <taxon>Dikarya</taxon>
        <taxon>Ascomycota</taxon>
        <taxon>Pezizomycotina</taxon>
        <taxon>Dothideomycetes</taxon>
        <taxon>Dothideomycetidae</taxon>
        <taxon>Dothideales</taxon>
        <taxon>Saccotheciaceae</taxon>
        <taxon>Aureobasidium</taxon>
    </lineage>
</organism>
<feature type="compositionally biased region" description="Low complexity" evidence="1">
    <location>
        <begin position="7"/>
        <end position="17"/>
    </location>
</feature>
<dbReference type="Proteomes" id="UP000030641">
    <property type="component" value="Unassembled WGS sequence"/>
</dbReference>
<sequence length="435" mass="48204">MPARQYPVSSEIVSSPSPTSPHHRSSLRRLSSLANLQQFNPFNSFNRRRSSHGTQNSDEDPYLLKTYQQQSQHQHRRQTYMSLSEDPLPVLPKSCTFSNLPMTRTRNHSKPPASMKPSSRIPTPSMGLNAKARLASATKSILKVGNRRGLVRSDTEPLLIPRRTPNASGSARVLKENVTLSTNKGETENIPLQLPNVPLASIDLNARRPESPLKFLKRPQTPAKQPSKSQPRKDSLQPSTPQTPVTIKASIDPAQSPTTLTTRPRRQTMLHPDVVPLLSPTDNKKQRSSLGSGIQPHQLLRSRNVPVPPLISRPRPLVSYLPSGDLASSVNIASDYVTSAQSTAYWSGRLMSQFDRHRNEKLQASMSRGELSSTYPENDLKLCLRELQKKCVTEAAKLSFAMFKARVYVKAGTLGTTRGTVESGMEGRGKDMVEA</sequence>
<feature type="compositionally biased region" description="Polar residues" evidence="1">
    <location>
        <begin position="236"/>
        <end position="245"/>
    </location>
</feature>
<feature type="region of interest" description="Disordered" evidence="1">
    <location>
        <begin position="1"/>
        <end position="61"/>
    </location>
</feature>
<feature type="compositionally biased region" description="Polar residues" evidence="1">
    <location>
        <begin position="95"/>
        <end position="104"/>
    </location>
</feature>
<dbReference type="RefSeq" id="XP_013345755.1">
    <property type="nucleotide sequence ID" value="XM_013490301.1"/>
</dbReference>
<dbReference type="GeneID" id="25363493"/>
<dbReference type="InParanoid" id="A0A074ZEZ3"/>
<evidence type="ECO:0000313" key="2">
    <source>
        <dbReference type="EMBL" id="KEQ97196.1"/>
    </source>
</evidence>